<dbReference type="PROSITE" id="PS50126">
    <property type="entry name" value="S1"/>
    <property type="match status" value="1"/>
</dbReference>
<evidence type="ECO:0000256" key="4">
    <source>
        <dbReference type="ARBA" id="ARBA00017719"/>
    </source>
</evidence>
<evidence type="ECO:0000256" key="11">
    <source>
        <dbReference type="ARBA" id="ARBA00022730"/>
    </source>
</evidence>
<keyword evidence="15" id="KW-0694">RNA-binding</keyword>
<feature type="domain" description="S1 motif" evidence="16">
    <location>
        <begin position="39"/>
        <end position="107"/>
    </location>
</feature>
<evidence type="ECO:0000256" key="7">
    <source>
        <dbReference type="ARBA" id="ARBA00022555"/>
    </source>
</evidence>
<dbReference type="Gene3D" id="3.40.1260.20">
    <property type="entry name" value="Ribonuclease E, catalytic domain"/>
    <property type="match status" value="1"/>
</dbReference>
<evidence type="ECO:0000256" key="14">
    <source>
        <dbReference type="ARBA" id="ARBA00022842"/>
    </source>
</evidence>
<keyword evidence="18" id="KW-1185">Reference proteome</keyword>
<dbReference type="Proteomes" id="UP000707138">
    <property type="component" value="Unassembled WGS sequence"/>
</dbReference>
<evidence type="ECO:0000256" key="13">
    <source>
        <dbReference type="ARBA" id="ARBA00022801"/>
    </source>
</evidence>
<protein>
    <recommendedName>
        <fullName evidence="4">Ribonuclease G</fullName>
    </recommendedName>
</protein>
<dbReference type="InterPro" id="IPR003029">
    <property type="entry name" value="S1_domain"/>
</dbReference>
<keyword evidence="9" id="KW-0540">Nuclease</keyword>
<evidence type="ECO:0000256" key="1">
    <source>
        <dbReference type="ARBA" id="ARBA00001946"/>
    </source>
</evidence>
<proteinExistence type="inferred from homology"/>
<dbReference type="InterPro" id="IPR019307">
    <property type="entry name" value="RNA-bd_AU-1/RNase_E/G"/>
</dbReference>
<reference evidence="17 18" key="1">
    <citation type="journal article" date="2021" name="Sci. Rep.">
        <title>The distribution of antibiotic resistance genes in chicken gut microbiota commensals.</title>
        <authorList>
            <person name="Juricova H."/>
            <person name="Matiasovicova J."/>
            <person name="Kubasova T."/>
            <person name="Cejkova D."/>
            <person name="Rychlik I."/>
        </authorList>
    </citation>
    <scope>NUCLEOTIDE SEQUENCE [LARGE SCALE GENOMIC DNA]</scope>
    <source>
        <strain evidence="17 18">An537</strain>
    </source>
</reference>
<dbReference type="RefSeq" id="WP_205087442.1">
    <property type="nucleotide sequence ID" value="NZ_JACJLA010000003.1"/>
</dbReference>
<evidence type="ECO:0000313" key="17">
    <source>
        <dbReference type="EMBL" id="MBM6912205.1"/>
    </source>
</evidence>
<evidence type="ECO:0000256" key="2">
    <source>
        <dbReference type="ARBA" id="ARBA00004496"/>
    </source>
</evidence>
<evidence type="ECO:0000256" key="12">
    <source>
        <dbReference type="ARBA" id="ARBA00022759"/>
    </source>
</evidence>
<evidence type="ECO:0000256" key="15">
    <source>
        <dbReference type="ARBA" id="ARBA00022884"/>
    </source>
</evidence>
<comment type="cofactor">
    <cofactor evidence="1">
        <name>Mg(2+)</name>
        <dbReference type="ChEBI" id="CHEBI:18420"/>
    </cofactor>
</comment>
<evidence type="ECO:0000256" key="6">
    <source>
        <dbReference type="ARBA" id="ARBA00022552"/>
    </source>
</evidence>
<keyword evidence="13" id="KW-0378">Hydrolase</keyword>
<evidence type="ECO:0000259" key="16">
    <source>
        <dbReference type="PROSITE" id="PS50126"/>
    </source>
</evidence>
<dbReference type="Pfam" id="PF10150">
    <property type="entry name" value="RNase_E_G"/>
    <property type="match status" value="1"/>
</dbReference>
<comment type="subcellular location">
    <subcellularLocation>
        <location evidence="2">Cytoplasm</location>
    </subcellularLocation>
</comment>
<keyword evidence="10" id="KW-0479">Metal-binding</keyword>
<keyword evidence="12" id="KW-0255">Endonuclease</keyword>
<evidence type="ECO:0000256" key="5">
    <source>
        <dbReference type="ARBA" id="ARBA00022490"/>
    </source>
</evidence>
<dbReference type="PANTHER" id="PTHR30001:SF0">
    <property type="entry name" value="RIBONUCLEASE G"/>
    <property type="match status" value="1"/>
</dbReference>
<dbReference type="PANTHER" id="PTHR30001">
    <property type="entry name" value="RIBONUCLEASE"/>
    <property type="match status" value="1"/>
</dbReference>
<evidence type="ECO:0000256" key="3">
    <source>
        <dbReference type="ARBA" id="ARBA00005663"/>
    </source>
</evidence>
<comment type="similarity">
    <text evidence="3">Belongs to the RNase E/G family. RNase G subfamily.</text>
</comment>
<dbReference type="InterPro" id="IPR048583">
    <property type="entry name" value="RNase_E_G_thioredoxin-like"/>
</dbReference>
<keyword evidence="8" id="KW-0819">tRNA processing</keyword>
<dbReference type="Pfam" id="PF20833">
    <property type="entry name" value="RNase_E_G_Thio"/>
    <property type="match status" value="1"/>
</dbReference>
<keyword evidence="5" id="KW-0963">Cytoplasm</keyword>
<gene>
    <name evidence="17" type="ORF">H6A01_02510</name>
</gene>
<dbReference type="InterPro" id="IPR004659">
    <property type="entry name" value="RNase_E/G"/>
</dbReference>
<keyword evidence="7" id="KW-0820">tRNA-binding</keyword>
<organism evidence="17 18">
    <name type="scientific">Veillonella magna</name>
    <dbReference type="NCBI Taxonomy" id="464322"/>
    <lineage>
        <taxon>Bacteria</taxon>
        <taxon>Bacillati</taxon>
        <taxon>Bacillota</taxon>
        <taxon>Negativicutes</taxon>
        <taxon>Veillonellales</taxon>
        <taxon>Veillonellaceae</taxon>
        <taxon>Veillonella</taxon>
    </lineage>
</organism>
<evidence type="ECO:0000313" key="18">
    <source>
        <dbReference type="Proteomes" id="UP000707138"/>
    </source>
</evidence>
<name>A0ABS2GFT7_9FIRM</name>
<dbReference type="NCBIfam" id="TIGR00757">
    <property type="entry name" value="RNaseEG"/>
    <property type="match status" value="1"/>
</dbReference>
<evidence type="ECO:0000256" key="9">
    <source>
        <dbReference type="ARBA" id="ARBA00022722"/>
    </source>
</evidence>
<comment type="caution">
    <text evidence="17">The sequence shown here is derived from an EMBL/GenBank/DDBJ whole genome shotgun (WGS) entry which is preliminary data.</text>
</comment>
<accession>A0ABS2GFT7</accession>
<keyword evidence="11" id="KW-0699">rRNA-binding</keyword>
<dbReference type="SUPFAM" id="SSF50249">
    <property type="entry name" value="Nucleic acid-binding proteins"/>
    <property type="match status" value="1"/>
</dbReference>
<dbReference type="EMBL" id="JACJLA010000003">
    <property type="protein sequence ID" value="MBM6912205.1"/>
    <property type="molecule type" value="Genomic_DNA"/>
</dbReference>
<keyword evidence="14" id="KW-0460">Magnesium</keyword>
<dbReference type="Gene3D" id="2.40.50.140">
    <property type="entry name" value="Nucleic acid-binding proteins"/>
    <property type="match status" value="1"/>
</dbReference>
<dbReference type="InterPro" id="IPR012340">
    <property type="entry name" value="NA-bd_OB-fold"/>
</dbReference>
<keyword evidence="6" id="KW-0698">rRNA processing</keyword>
<sequence>MKRIIITTMPEESRIAITDEAGVLTDILYERPEATHTVNHIYKGVVRNVLPGMASAFVDIGRGQNAYLNLKHGKQTREMGKLFVGQVIMVQAVKEEMRGKGIRVSADISLAGRFMVLLPYSKGIHISKKITETARRQALESMAAPYLARGCGFILRTAAADAKEEDIAADMEFLWQTWEQLQRRFAVAKNGTEIYSDADVWLRLLRDYVGRGETEIVADDEAVVQRLGELCRNMAAMSNVVIRYVESKEDIFKHYEIDTQIEALVSNRVELPSGGFLQIDYTEALTVIDVNSGHFTGGNPGETARIVNMEAADAICRQLRLRDIGGIILCDFIDMPKKEQREALIAYLTKQVRYDRVKTVVCGITSLGLVEMTRKRERQGLQSLLFDTCSHCGGSGTVLSAQTVYLQILRRLRQLSRSGRLKTDIMITVHPEVGTCFTKGVLKELRQELQRDIRVECDAVLHREAYSLLAVNE</sequence>
<dbReference type="CDD" id="cd04453">
    <property type="entry name" value="S1_RNase_E"/>
    <property type="match status" value="1"/>
</dbReference>
<evidence type="ECO:0000256" key="10">
    <source>
        <dbReference type="ARBA" id="ARBA00022723"/>
    </source>
</evidence>
<evidence type="ECO:0000256" key="8">
    <source>
        <dbReference type="ARBA" id="ARBA00022694"/>
    </source>
</evidence>